<dbReference type="GO" id="GO:0006355">
    <property type="term" value="P:regulation of DNA-templated transcription"/>
    <property type="evidence" value="ECO:0007669"/>
    <property type="project" value="UniProtKB-UniRule"/>
</dbReference>
<feature type="DNA-binding region" description="H-T-H motif" evidence="6">
    <location>
        <begin position="21"/>
        <end position="40"/>
    </location>
</feature>
<dbReference type="InterPro" id="IPR004143">
    <property type="entry name" value="BPL_LPL_catalytic"/>
</dbReference>
<evidence type="ECO:0000256" key="3">
    <source>
        <dbReference type="ARBA" id="ARBA00022840"/>
    </source>
</evidence>
<comment type="similarity">
    <text evidence="6">Belongs to the biotin--protein ligase family.</text>
</comment>
<evidence type="ECO:0000313" key="8">
    <source>
        <dbReference type="EMBL" id="MCY9594406.1"/>
    </source>
</evidence>
<dbReference type="EMBL" id="CP026520">
    <property type="protein sequence ID" value="QAV18344.1"/>
    <property type="molecule type" value="Genomic_DNA"/>
</dbReference>
<dbReference type="KEGG" id="pchi:PC41400_11960"/>
<evidence type="ECO:0000256" key="5">
    <source>
        <dbReference type="ARBA" id="ARBA00023267"/>
    </source>
</evidence>
<feature type="binding site" evidence="6">
    <location>
        <position position="116"/>
    </location>
    <ligand>
        <name>biotin</name>
        <dbReference type="ChEBI" id="CHEBI:57586"/>
    </ligand>
</feature>
<dbReference type="InterPro" id="IPR008988">
    <property type="entry name" value="Transcriptional_repressor_C"/>
</dbReference>
<proteinExistence type="inferred from homology"/>
<dbReference type="InterPro" id="IPR036388">
    <property type="entry name" value="WH-like_DNA-bd_sf"/>
</dbReference>
<evidence type="ECO:0000256" key="1">
    <source>
        <dbReference type="ARBA" id="ARBA00022598"/>
    </source>
</evidence>
<keyword evidence="6" id="KW-0805">Transcription regulation</keyword>
<dbReference type="InterPro" id="IPR003142">
    <property type="entry name" value="BPL_C"/>
</dbReference>
<feature type="binding site" evidence="6">
    <location>
        <begin position="120"/>
        <end position="122"/>
    </location>
    <ligand>
        <name>biotin</name>
        <dbReference type="ChEBI" id="CHEBI:57586"/>
    </ligand>
</feature>
<dbReference type="AlphaFoldDB" id="A0A410WVI3"/>
<dbReference type="PANTHER" id="PTHR12835">
    <property type="entry name" value="BIOTIN PROTEIN LIGASE"/>
    <property type="match status" value="1"/>
</dbReference>
<keyword evidence="11" id="KW-1185">Reference proteome</keyword>
<dbReference type="EMBL" id="JAMDMJ010000001">
    <property type="protein sequence ID" value="MCY9594406.1"/>
    <property type="molecule type" value="Genomic_DNA"/>
</dbReference>
<dbReference type="InterPro" id="IPR036390">
    <property type="entry name" value="WH_DNA-bd_sf"/>
</dbReference>
<sequence length="324" mass="36426">MTVRERIVDLFRSNPGVYLSGEQISRELGCSRTAVWKHIESLRQDGFQFEAVTRKGYRLTEEPDKLRKAHIEEALQTRFMGRHIEVREEVESTMNEAHRLVAEGAEEGTLIFAEEQTSGRGRMGRHWHSPKGKGIWMSLILKPRVPVYFVPQLTLLTAVALCRAIRKVCGIDIGIKWPNDLLVKGRKVSGILLEMSGEDERLKYVIIGVGITANLTEADFPEDLKPVATSLALESGAPVRREAMIAAFLNELEQLYDLYLENGFAPIRIMWEAMSVSLNCPIRVKTSQETVEGRADSLDDSGALTVITDDGRKVKIYSGDVELR</sequence>
<protein>
    <recommendedName>
        <fullName evidence="6">Bifunctional ligase/repressor BirA</fullName>
    </recommendedName>
    <alternativeName>
        <fullName evidence="6">Biotin--[acetyl-CoA-carboxylase] ligase</fullName>
        <ecNumber evidence="6">6.3.4.15</ecNumber>
    </alternativeName>
    <alternativeName>
        <fullName evidence="6">Biotin--protein ligase</fullName>
    </alternativeName>
    <alternativeName>
        <fullName evidence="6">Biotin-[acetyl-CoA carboxylase] synthetase</fullName>
    </alternativeName>
</protein>
<dbReference type="CDD" id="cd16442">
    <property type="entry name" value="BPL"/>
    <property type="match status" value="1"/>
</dbReference>
<dbReference type="GO" id="GO:0004077">
    <property type="term" value="F:biotin--[biotin carboxyl-carrier protein] ligase activity"/>
    <property type="evidence" value="ECO:0007669"/>
    <property type="project" value="UniProtKB-UniRule"/>
</dbReference>
<keyword evidence="6" id="KW-0804">Transcription</keyword>
<dbReference type="Pfam" id="PF03099">
    <property type="entry name" value="BPL_LplA_LipB"/>
    <property type="match status" value="1"/>
</dbReference>
<evidence type="ECO:0000256" key="2">
    <source>
        <dbReference type="ARBA" id="ARBA00022741"/>
    </source>
</evidence>
<dbReference type="GO" id="GO:0016740">
    <property type="term" value="F:transferase activity"/>
    <property type="evidence" value="ECO:0007669"/>
    <property type="project" value="UniProtKB-ARBA"/>
</dbReference>
<comment type="function">
    <text evidence="6">Acts both as a biotin--[acetyl-CoA-carboxylase] ligase and a repressor.</text>
</comment>
<dbReference type="GO" id="GO:0005737">
    <property type="term" value="C:cytoplasm"/>
    <property type="evidence" value="ECO:0007669"/>
    <property type="project" value="TreeGrafter"/>
</dbReference>
<evidence type="ECO:0000256" key="4">
    <source>
        <dbReference type="ARBA" id="ARBA00023125"/>
    </source>
</evidence>
<organism evidence="9 10">
    <name type="scientific">Paenibacillus chitinolyticus</name>
    <dbReference type="NCBI Taxonomy" id="79263"/>
    <lineage>
        <taxon>Bacteria</taxon>
        <taxon>Bacillati</taxon>
        <taxon>Bacillota</taxon>
        <taxon>Bacilli</taxon>
        <taxon>Bacillales</taxon>
        <taxon>Paenibacillaceae</taxon>
        <taxon>Paenibacillus</taxon>
    </lineage>
</organism>
<accession>A0A410WVI3</accession>
<dbReference type="Pfam" id="PF02237">
    <property type="entry name" value="BPL_C"/>
    <property type="match status" value="1"/>
</dbReference>
<dbReference type="GO" id="GO:0003677">
    <property type="term" value="F:DNA binding"/>
    <property type="evidence" value="ECO:0007669"/>
    <property type="project" value="UniProtKB-UniRule"/>
</dbReference>
<dbReference type="InterPro" id="IPR013196">
    <property type="entry name" value="HTH_11"/>
</dbReference>
<dbReference type="InterPro" id="IPR030855">
    <property type="entry name" value="Bifunct_BirA"/>
</dbReference>
<dbReference type="InterPro" id="IPR045864">
    <property type="entry name" value="aa-tRNA-synth_II/BPL/LPL"/>
</dbReference>
<evidence type="ECO:0000313" key="10">
    <source>
        <dbReference type="Proteomes" id="UP000288943"/>
    </source>
</evidence>
<dbReference type="CDD" id="cd00090">
    <property type="entry name" value="HTH_ARSR"/>
    <property type="match status" value="1"/>
</dbReference>
<dbReference type="NCBIfam" id="TIGR00121">
    <property type="entry name" value="birA_ligase"/>
    <property type="match status" value="1"/>
</dbReference>
<dbReference type="Proteomes" id="UP001527202">
    <property type="component" value="Unassembled WGS sequence"/>
</dbReference>
<dbReference type="HAMAP" id="MF_00978">
    <property type="entry name" value="Bifunct_BirA"/>
    <property type="match status" value="1"/>
</dbReference>
<keyword evidence="2 6" id="KW-0547">Nucleotide-binding</keyword>
<evidence type="ECO:0000313" key="9">
    <source>
        <dbReference type="EMBL" id="QAV18344.1"/>
    </source>
</evidence>
<dbReference type="Proteomes" id="UP000288943">
    <property type="component" value="Chromosome"/>
</dbReference>
<comment type="catalytic activity">
    <reaction evidence="6">
        <text>biotin + L-lysyl-[protein] + ATP = N(6)-biotinyl-L-lysyl-[protein] + AMP + diphosphate + H(+)</text>
        <dbReference type="Rhea" id="RHEA:11756"/>
        <dbReference type="Rhea" id="RHEA-COMP:9752"/>
        <dbReference type="Rhea" id="RHEA-COMP:10505"/>
        <dbReference type="ChEBI" id="CHEBI:15378"/>
        <dbReference type="ChEBI" id="CHEBI:29969"/>
        <dbReference type="ChEBI" id="CHEBI:30616"/>
        <dbReference type="ChEBI" id="CHEBI:33019"/>
        <dbReference type="ChEBI" id="CHEBI:57586"/>
        <dbReference type="ChEBI" id="CHEBI:83144"/>
        <dbReference type="ChEBI" id="CHEBI:456215"/>
        <dbReference type="EC" id="6.3.4.15"/>
    </reaction>
</comment>
<reference evidence="8 11" key="2">
    <citation type="submission" date="2022-05" db="EMBL/GenBank/DDBJ databases">
        <title>Genome Sequencing of Bee-Associated Microbes.</title>
        <authorList>
            <person name="Dunlap C."/>
        </authorList>
    </citation>
    <scope>NUCLEOTIDE SEQUENCE [LARGE SCALE GENOMIC DNA]</scope>
    <source>
        <strain evidence="8 11">NRRL B-23120</strain>
    </source>
</reference>
<dbReference type="Pfam" id="PF08279">
    <property type="entry name" value="HTH_11"/>
    <property type="match status" value="1"/>
</dbReference>
<dbReference type="SUPFAM" id="SSF46785">
    <property type="entry name" value="Winged helix' DNA-binding domain"/>
    <property type="match status" value="1"/>
</dbReference>
<keyword evidence="6" id="KW-0678">Repressor</keyword>
<keyword evidence="4 6" id="KW-0238">DNA-binding</keyword>
<feature type="domain" description="BPL/LPL catalytic" evidence="7">
    <location>
        <begin position="72"/>
        <end position="260"/>
    </location>
</feature>
<dbReference type="GO" id="GO:0005524">
    <property type="term" value="F:ATP binding"/>
    <property type="evidence" value="ECO:0007669"/>
    <property type="project" value="UniProtKB-UniRule"/>
</dbReference>
<gene>
    <name evidence="6" type="primary">birA</name>
    <name evidence="8" type="ORF">M5X16_01255</name>
    <name evidence="9" type="ORF">PC41400_11960</name>
</gene>
<reference evidence="9 10" key="1">
    <citation type="submission" date="2018-01" db="EMBL/GenBank/DDBJ databases">
        <title>The whole genome sequencing and assembly of Paenibacillus chitinolyticus KCCM 41400 strain.</title>
        <authorList>
            <person name="Kim J.-Y."/>
            <person name="Park M.-K."/>
            <person name="Lee Y.-J."/>
            <person name="Yi H."/>
            <person name="Bahn Y.-S."/>
            <person name="Kim J.F."/>
            <person name="Lee D.-W."/>
        </authorList>
    </citation>
    <scope>NUCLEOTIDE SEQUENCE [LARGE SCALE GENOMIC DNA]</scope>
    <source>
        <strain evidence="9 10">KCCM 41400</strain>
    </source>
</reference>
<dbReference type="RefSeq" id="WP_042228400.1">
    <property type="nucleotide sequence ID" value="NZ_CP026520.1"/>
</dbReference>
<dbReference type="InterPro" id="IPR011991">
    <property type="entry name" value="ArsR-like_HTH"/>
</dbReference>
<dbReference type="PANTHER" id="PTHR12835:SF5">
    <property type="entry name" value="BIOTIN--PROTEIN LIGASE"/>
    <property type="match status" value="1"/>
</dbReference>
<dbReference type="EC" id="6.3.4.15" evidence="6"/>
<dbReference type="Gene3D" id="2.30.30.100">
    <property type="match status" value="1"/>
</dbReference>
<dbReference type="Gene3D" id="1.10.10.10">
    <property type="entry name" value="Winged helix-like DNA-binding domain superfamily/Winged helix DNA-binding domain"/>
    <property type="match status" value="1"/>
</dbReference>
<feature type="binding site" evidence="6">
    <location>
        <position position="187"/>
    </location>
    <ligand>
        <name>biotin</name>
        <dbReference type="ChEBI" id="CHEBI:57586"/>
    </ligand>
</feature>
<keyword evidence="1 6" id="KW-0436">Ligase</keyword>
<dbReference type="OrthoDB" id="9807064at2"/>
<dbReference type="SUPFAM" id="SSF55681">
    <property type="entry name" value="Class II aaRS and biotin synthetases"/>
    <property type="match status" value="1"/>
</dbReference>
<comment type="caution">
    <text evidence="6">Lacks conserved residue(s) required for the propagation of feature annotation.</text>
</comment>
<dbReference type="GO" id="GO:0009249">
    <property type="term" value="P:protein lipoylation"/>
    <property type="evidence" value="ECO:0007669"/>
    <property type="project" value="UniProtKB-ARBA"/>
</dbReference>
<dbReference type="SUPFAM" id="SSF50037">
    <property type="entry name" value="C-terminal domain of transcriptional repressors"/>
    <property type="match status" value="1"/>
</dbReference>
<dbReference type="InterPro" id="IPR004408">
    <property type="entry name" value="Biotin_CoA_COase_ligase"/>
</dbReference>
<dbReference type="PROSITE" id="PS51733">
    <property type="entry name" value="BPL_LPL_CATALYTIC"/>
    <property type="match status" value="1"/>
</dbReference>
<dbReference type="GeneID" id="95375524"/>
<evidence type="ECO:0000313" key="11">
    <source>
        <dbReference type="Proteomes" id="UP001527202"/>
    </source>
</evidence>
<keyword evidence="3 6" id="KW-0067">ATP-binding</keyword>
<evidence type="ECO:0000259" key="7">
    <source>
        <dbReference type="PROSITE" id="PS51733"/>
    </source>
</evidence>
<keyword evidence="5 6" id="KW-0092">Biotin</keyword>
<name>A0A410WVI3_9BACL</name>
<evidence type="ECO:0000256" key="6">
    <source>
        <dbReference type="HAMAP-Rule" id="MF_00978"/>
    </source>
</evidence>
<dbReference type="Gene3D" id="3.30.930.10">
    <property type="entry name" value="Bira Bifunctional Protein, Domain 2"/>
    <property type="match status" value="1"/>
</dbReference>